<dbReference type="PANTHER" id="PTHR30480">
    <property type="entry name" value="BETA-HEXOSAMINIDASE-RELATED"/>
    <property type="match status" value="1"/>
</dbReference>
<evidence type="ECO:0000259" key="6">
    <source>
        <dbReference type="Pfam" id="PF00933"/>
    </source>
</evidence>
<dbReference type="PANTHER" id="PTHR30480:SF13">
    <property type="entry name" value="BETA-HEXOSAMINIDASE"/>
    <property type="match status" value="1"/>
</dbReference>
<dbReference type="PROSITE" id="PS51257">
    <property type="entry name" value="PROKAR_LIPOPROTEIN"/>
    <property type="match status" value="1"/>
</dbReference>
<reference evidence="7" key="1">
    <citation type="journal article" date="2015" name="Nature">
        <title>Complex archaea that bridge the gap between prokaryotes and eukaryotes.</title>
        <authorList>
            <person name="Spang A."/>
            <person name="Saw J.H."/>
            <person name="Jorgensen S.L."/>
            <person name="Zaremba-Niedzwiedzka K."/>
            <person name="Martijn J."/>
            <person name="Lind A.E."/>
            <person name="van Eijk R."/>
            <person name="Schleper C."/>
            <person name="Guy L."/>
            <person name="Ettema T.J."/>
        </authorList>
    </citation>
    <scope>NUCLEOTIDE SEQUENCE</scope>
</reference>
<dbReference type="GO" id="GO:0004563">
    <property type="term" value="F:beta-N-acetylhexosaminidase activity"/>
    <property type="evidence" value="ECO:0007669"/>
    <property type="project" value="UniProtKB-EC"/>
</dbReference>
<dbReference type="NCBIfam" id="NF003740">
    <property type="entry name" value="PRK05337.1"/>
    <property type="match status" value="1"/>
</dbReference>
<protein>
    <recommendedName>
        <fullName evidence="3">beta-N-acetylhexosaminidase</fullName>
        <ecNumber evidence="3">3.2.1.52</ecNumber>
    </recommendedName>
</protein>
<sequence>MYRVYIFLALILTLMACQTQPGETTLKERLPPLPEDSREGVKAVISDYPVQPSVDEAEELLDQYLSRLSLRQKIGQRFITWIPGTVISDEAERLISEGYIGGVILYDYNIADSLQLKTLTAALQDYARRNEPAMDLWIGIDQEGGRVRRIKFENITTFSAPHFWAKYEDPRYFEAAAYILNREIFDLGCNLNFAPVLDLYGNGDHTIIGDRSLGSDSIIVGQLGTSYLKGAKEAGIIPVVKHFPGHGLTGVDSHLELPVVTVDEEYLINNDLVPFQMAIESGVDMIMTAHVLYKEIDPVYPATLSRTILTGLLRGRMGFEGVIISDQISMGALTNNFSIREIIKNCLLAGVDLILCENSYDTIELIEIVEDLYERGEIPEEEIDQGIRRIVKLKIKYGLIN</sequence>
<dbReference type="AlphaFoldDB" id="A0A0F9ACJ6"/>
<evidence type="ECO:0000256" key="3">
    <source>
        <dbReference type="ARBA" id="ARBA00012663"/>
    </source>
</evidence>
<evidence type="ECO:0000313" key="7">
    <source>
        <dbReference type="EMBL" id="KKK95990.1"/>
    </source>
</evidence>
<gene>
    <name evidence="7" type="ORF">LCGC14_2667270</name>
</gene>
<keyword evidence="5" id="KW-0326">Glycosidase</keyword>
<proteinExistence type="inferred from homology"/>
<dbReference type="InterPro" id="IPR019800">
    <property type="entry name" value="Glyco_hydro_3_AS"/>
</dbReference>
<dbReference type="Pfam" id="PF00933">
    <property type="entry name" value="Glyco_hydro_3"/>
    <property type="match status" value="1"/>
</dbReference>
<feature type="domain" description="Glycoside hydrolase family 3 N-terminal" evidence="6">
    <location>
        <begin position="70"/>
        <end position="393"/>
    </location>
</feature>
<evidence type="ECO:0000256" key="1">
    <source>
        <dbReference type="ARBA" id="ARBA00001231"/>
    </source>
</evidence>
<dbReference type="Gene3D" id="3.20.20.300">
    <property type="entry name" value="Glycoside hydrolase, family 3, N-terminal domain"/>
    <property type="match status" value="1"/>
</dbReference>
<dbReference type="SUPFAM" id="SSF51445">
    <property type="entry name" value="(Trans)glycosidases"/>
    <property type="match status" value="1"/>
</dbReference>
<dbReference type="InterPro" id="IPR001764">
    <property type="entry name" value="Glyco_hydro_3_N"/>
</dbReference>
<dbReference type="InterPro" id="IPR036962">
    <property type="entry name" value="Glyco_hydro_3_N_sf"/>
</dbReference>
<evidence type="ECO:0000256" key="5">
    <source>
        <dbReference type="ARBA" id="ARBA00023295"/>
    </source>
</evidence>
<name>A0A0F9ACJ6_9ZZZZ</name>
<accession>A0A0F9ACJ6</accession>
<keyword evidence="4" id="KW-0378">Hydrolase</keyword>
<dbReference type="InterPro" id="IPR050226">
    <property type="entry name" value="NagZ_Beta-hexosaminidase"/>
</dbReference>
<dbReference type="GO" id="GO:0005975">
    <property type="term" value="P:carbohydrate metabolic process"/>
    <property type="evidence" value="ECO:0007669"/>
    <property type="project" value="InterPro"/>
</dbReference>
<organism evidence="7">
    <name type="scientific">marine sediment metagenome</name>
    <dbReference type="NCBI Taxonomy" id="412755"/>
    <lineage>
        <taxon>unclassified sequences</taxon>
        <taxon>metagenomes</taxon>
        <taxon>ecological metagenomes</taxon>
    </lineage>
</organism>
<comment type="similarity">
    <text evidence="2">Belongs to the glycosyl hydrolase 3 family.</text>
</comment>
<dbReference type="PROSITE" id="PS00775">
    <property type="entry name" value="GLYCOSYL_HYDROL_F3"/>
    <property type="match status" value="1"/>
</dbReference>
<comment type="caution">
    <text evidence="7">The sequence shown here is derived from an EMBL/GenBank/DDBJ whole genome shotgun (WGS) entry which is preliminary data.</text>
</comment>
<evidence type="ECO:0000256" key="2">
    <source>
        <dbReference type="ARBA" id="ARBA00005336"/>
    </source>
</evidence>
<evidence type="ECO:0000256" key="4">
    <source>
        <dbReference type="ARBA" id="ARBA00022801"/>
    </source>
</evidence>
<dbReference type="InterPro" id="IPR017853">
    <property type="entry name" value="GH"/>
</dbReference>
<dbReference type="EMBL" id="LAZR01046674">
    <property type="protein sequence ID" value="KKK95990.1"/>
    <property type="molecule type" value="Genomic_DNA"/>
</dbReference>
<comment type="catalytic activity">
    <reaction evidence="1">
        <text>Hydrolysis of terminal non-reducing N-acetyl-D-hexosamine residues in N-acetyl-beta-D-hexosaminides.</text>
        <dbReference type="EC" id="3.2.1.52"/>
    </reaction>
</comment>
<dbReference type="GO" id="GO:0009254">
    <property type="term" value="P:peptidoglycan turnover"/>
    <property type="evidence" value="ECO:0007669"/>
    <property type="project" value="TreeGrafter"/>
</dbReference>
<dbReference type="EC" id="3.2.1.52" evidence="3"/>